<feature type="region of interest" description="Disordered" evidence="1">
    <location>
        <begin position="265"/>
        <end position="303"/>
    </location>
</feature>
<evidence type="ECO:0000313" key="3">
    <source>
        <dbReference type="Proteomes" id="UP001487740"/>
    </source>
</evidence>
<dbReference type="InterPro" id="IPR035892">
    <property type="entry name" value="C2_domain_sf"/>
</dbReference>
<accession>A0AAW0TQ09</accession>
<feature type="region of interest" description="Disordered" evidence="1">
    <location>
        <begin position="19"/>
        <end position="54"/>
    </location>
</feature>
<evidence type="ECO:0000256" key="1">
    <source>
        <dbReference type="SAM" id="MobiDB-lite"/>
    </source>
</evidence>
<gene>
    <name evidence="2" type="ORF">O3P69_008945</name>
</gene>
<evidence type="ECO:0000313" key="2">
    <source>
        <dbReference type="EMBL" id="KAK8389585.1"/>
    </source>
</evidence>
<feature type="region of interest" description="Disordered" evidence="1">
    <location>
        <begin position="161"/>
        <end position="253"/>
    </location>
</feature>
<keyword evidence="3" id="KW-1185">Reference proteome</keyword>
<proteinExistence type="predicted"/>
<dbReference type="Gene3D" id="2.60.40.150">
    <property type="entry name" value="C2 domain"/>
    <property type="match status" value="1"/>
</dbReference>
<feature type="compositionally biased region" description="Polar residues" evidence="1">
    <location>
        <begin position="178"/>
        <end position="195"/>
    </location>
</feature>
<reference evidence="2 3" key="1">
    <citation type="submission" date="2023-03" db="EMBL/GenBank/DDBJ databases">
        <title>High-quality genome of Scylla paramamosain provides insights in environmental adaptation.</title>
        <authorList>
            <person name="Zhang L."/>
        </authorList>
    </citation>
    <scope>NUCLEOTIDE SEQUENCE [LARGE SCALE GENOMIC DNA]</scope>
    <source>
        <strain evidence="2">LZ_2023a</strain>
        <tissue evidence="2">Muscle</tissue>
    </source>
</reference>
<feature type="compositionally biased region" description="Low complexity" evidence="1">
    <location>
        <begin position="196"/>
        <end position="251"/>
    </location>
</feature>
<dbReference type="AlphaFoldDB" id="A0AAW0TQ09"/>
<sequence length="618" mass="67013">MMRALSKKVKTTMSDVKNKTIDKGYDDLKGEDDLKKESSHTPLSGERREEEDCGRGRGIGTFWRRLCCCWDAYPQHPLLPASVVTHRKISRVVSMESLKENTEMDPNQTITVPLDLPLDQMTPQEKLHHVRALNRFYSSSLSASSTQSIPLELLQPSAAKYGQKTNGSKYGHGRKGSESTIRSGQRSPGSISSPGSARRFPSTPSASPRPTRPTQLSLASSSSSSKGSSTPTPTAGSTASTPSTPRSRSGSWGMVKAGFSSLMRAVTPTSRPESSLFAPDENGESEASDEEPEAMRPATGGLDNPTRECYGAVKLAVLGWQGRWVQVGICGLEGLPWVGGSGGIMLEVCVDPGGRSRWLALPHAHGPSVNVKLEAVVKGPREAKARKKGVVRVAVWVCGRVWKHCAIGTALTPLVESSGPIMAPLHNHSQLIEELGLVEVSLRCDYRDPVVEEGAGAGQAGQGEATLILEVLRAKNLRPYRPGTLARKAGSSRMKDHVEVVCRSGLWVKGHRVERITSPSVKLPVTQDPVIRTRSVFTLPRNNLQHAAVILKVIYTNKWAGEDVVGRVQLGPLLYLGSFSEHQPAIPRPSYNTAITLSHWGLALKTPGPTTFWHHLQM</sequence>
<name>A0AAW0TQ09_SCYPA</name>
<dbReference type="Proteomes" id="UP001487740">
    <property type="component" value="Unassembled WGS sequence"/>
</dbReference>
<protein>
    <submittedName>
        <fullName evidence="2">Uncharacterized protein</fullName>
    </submittedName>
</protein>
<dbReference type="EMBL" id="JARAKH010000027">
    <property type="protein sequence ID" value="KAK8389585.1"/>
    <property type="molecule type" value="Genomic_DNA"/>
</dbReference>
<feature type="compositionally biased region" description="Acidic residues" evidence="1">
    <location>
        <begin position="281"/>
        <end position="292"/>
    </location>
</feature>
<comment type="caution">
    <text evidence="2">The sequence shown here is derived from an EMBL/GenBank/DDBJ whole genome shotgun (WGS) entry which is preliminary data.</text>
</comment>
<organism evidence="2 3">
    <name type="scientific">Scylla paramamosain</name>
    <name type="common">Mud crab</name>
    <dbReference type="NCBI Taxonomy" id="85552"/>
    <lineage>
        <taxon>Eukaryota</taxon>
        <taxon>Metazoa</taxon>
        <taxon>Ecdysozoa</taxon>
        <taxon>Arthropoda</taxon>
        <taxon>Crustacea</taxon>
        <taxon>Multicrustacea</taxon>
        <taxon>Malacostraca</taxon>
        <taxon>Eumalacostraca</taxon>
        <taxon>Eucarida</taxon>
        <taxon>Decapoda</taxon>
        <taxon>Pleocyemata</taxon>
        <taxon>Brachyura</taxon>
        <taxon>Eubrachyura</taxon>
        <taxon>Portunoidea</taxon>
        <taxon>Portunidae</taxon>
        <taxon>Portuninae</taxon>
        <taxon>Scylla</taxon>
    </lineage>
</organism>